<keyword evidence="1" id="KW-0472">Membrane</keyword>
<name>A0A1G5SDW8_9PROT</name>
<dbReference type="STRING" id="51642.NSMM_380005"/>
<keyword evidence="3" id="KW-1185">Reference proteome</keyword>
<dbReference type="OrthoDB" id="8135687at2"/>
<protein>
    <submittedName>
        <fullName evidence="2">Uncharacterized protein</fullName>
    </submittedName>
</protein>
<feature type="transmembrane region" description="Helical" evidence="1">
    <location>
        <begin position="20"/>
        <end position="38"/>
    </location>
</feature>
<keyword evidence="1" id="KW-0812">Transmembrane</keyword>
<feature type="transmembrane region" description="Helical" evidence="1">
    <location>
        <begin position="44"/>
        <end position="66"/>
    </location>
</feature>
<organism evidence="2 3">
    <name type="scientific">Nitrosomonas mobilis</name>
    <dbReference type="NCBI Taxonomy" id="51642"/>
    <lineage>
        <taxon>Bacteria</taxon>
        <taxon>Pseudomonadati</taxon>
        <taxon>Pseudomonadota</taxon>
        <taxon>Betaproteobacteria</taxon>
        <taxon>Nitrosomonadales</taxon>
        <taxon>Nitrosomonadaceae</taxon>
        <taxon>Nitrosomonas</taxon>
    </lineage>
</organism>
<accession>A0A1G5SDW8</accession>
<dbReference type="AlphaFoldDB" id="A0A1G5SDW8"/>
<evidence type="ECO:0000313" key="3">
    <source>
        <dbReference type="Proteomes" id="UP000198729"/>
    </source>
</evidence>
<keyword evidence="1" id="KW-1133">Transmembrane helix</keyword>
<dbReference type="EMBL" id="FMWO01000045">
    <property type="protein sequence ID" value="SCZ85383.1"/>
    <property type="molecule type" value="Genomic_DNA"/>
</dbReference>
<evidence type="ECO:0000256" key="1">
    <source>
        <dbReference type="SAM" id="Phobius"/>
    </source>
</evidence>
<dbReference type="RefSeq" id="WP_090285604.1">
    <property type="nucleotide sequence ID" value="NZ_FMWO01000045.1"/>
</dbReference>
<proteinExistence type="predicted"/>
<evidence type="ECO:0000313" key="2">
    <source>
        <dbReference type="EMBL" id="SCZ85383.1"/>
    </source>
</evidence>
<sequence length="242" mass="25983">MKGLIVKEILPQSEIQWLKLAGALLLIFAAVYLPAVAAESAGSVIAVSAALSAVGGALLADSFVTARRFMKTISPRLNSINRLLATITSQISSIIVQEKGATGEHLVISRLSEIVPSLRAIIADINDLAGEKFDPKIINETIDSIGEVITQLERGKIKPNSETLTVFLKTLRDNLKQESPAGIRTSVDCPYTDCDGKTEVELGEYPSTSRVVGCDKCHNKFHAHRTSDGAVETKEWGANKAA</sequence>
<gene>
    <name evidence="2" type="ORF">NSMM_380005</name>
</gene>
<reference evidence="2 3" key="1">
    <citation type="submission" date="2016-10" db="EMBL/GenBank/DDBJ databases">
        <authorList>
            <person name="de Groot N.N."/>
        </authorList>
    </citation>
    <scope>NUCLEOTIDE SEQUENCE [LARGE SCALE GENOMIC DNA]</scope>
    <source>
        <strain evidence="2">1</strain>
    </source>
</reference>
<dbReference type="Proteomes" id="UP000198729">
    <property type="component" value="Unassembled WGS sequence"/>
</dbReference>